<protein>
    <recommendedName>
        <fullName evidence="5">Transcriptional regulator</fullName>
    </recommendedName>
</protein>
<evidence type="ECO:0000313" key="4">
    <source>
        <dbReference type="Proteomes" id="UP000321662"/>
    </source>
</evidence>
<feature type="disulfide bond" evidence="1">
    <location>
        <begin position="112"/>
        <end position="116"/>
    </location>
</feature>
<reference evidence="3 4" key="1">
    <citation type="submission" date="2019-07" db="EMBL/GenBank/DDBJ databases">
        <title>Whole genome shotgun sequence of Alkalibacterium kapii NBRC 103247.</title>
        <authorList>
            <person name="Hosoyama A."/>
            <person name="Uohara A."/>
            <person name="Ohji S."/>
            <person name="Ichikawa N."/>
        </authorList>
    </citation>
    <scope>NUCLEOTIDE SEQUENCE [LARGE SCALE GENOMIC DNA]</scope>
    <source>
        <strain evidence="3 4">NBRC 103247</strain>
    </source>
</reference>
<dbReference type="InterPro" id="IPR009370">
    <property type="entry name" value="YutD-like"/>
</dbReference>
<comment type="caution">
    <text evidence="3">The sequence shown here is derived from an EMBL/GenBank/DDBJ whole genome shotgun (WGS) entry which is preliminary data.</text>
</comment>
<dbReference type="EMBL" id="BJUY01000033">
    <property type="protein sequence ID" value="GEK92119.1"/>
    <property type="molecule type" value="Genomic_DNA"/>
</dbReference>
<dbReference type="AlphaFoldDB" id="A0A511AV90"/>
<sequence length="222" mass="26224">MSKDNNKTKQSKLSTDALDTVINPKDKMVKKIDSDHIAIKNNIYEIMKNYKEALDLELLEERYSDFLEKYDYIVGDMSYGKLRLRGFYNDDMKKIPIDMKISYLEDYLLEYCSFGCAYFVLKNMVPKNKRTEYSYDSNKKGKPHNKSKKSGSTKKPYKKKNPSQSSKQMKKKGKSASRDKRKRSFTKKHRDQEDEKNQKKEDVEAVKSNDGKTRFQIRKKKN</sequence>
<dbReference type="RefSeq" id="WP_146924921.1">
    <property type="nucleotide sequence ID" value="NZ_BJUY01000033.1"/>
</dbReference>
<feature type="compositionally biased region" description="Basic residues" evidence="2">
    <location>
        <begin position="140"/>
        <end position="161"/>
    </location>
</feature>
<name>A0A511AV90_9LACT</name>
<evidence type="ECO:0008006" key="5">
    <source>
        <dbReference type="Google" id="ProtNLM"/>
    </source>
</evidence>
<organism evidence="3 4">
    <name type="scientific">Alkalibacterium kapii</name>
    <dbReference type="NCBI Taxonomy" id="426704"/>
    <lineage>
        <taxon>Bacteria</taxon>
        <taxon>Bacillati</taxon>
        <taxon>Bacillota</taxon>
        <taxon>Bacilli</taxon>
        <taxon>Lactobacillales</taxon>
        <taxon>Carnobacteriaceae</taxon>
        <taxon>Alkalibacterium</taxon>
    </lineage>
</organism>
<feature type="compositionally biased region" description="Basic residues" evidence="2">
    <location>
        <begin position="168"/>
        <end position="189"/>
    </location>
</feature>
<gene>
    <name evidence="3" type="ORF">AKA01nite_17410</name>
</gene>
<keyword evidence="4" id="KW-1185">Reference proteome</keyword>
<evidence type="ECO:0000256" key="1">
    <source>
        <dbReference type="PIRSR" id="PIRSR012565-1"/>
    </source>
</evidence>
<evidence type="ECO:0000256" key="2">
    <source>
        <dbReference type="SAM" id="MobiDB-lite"/>
    </source>
</evidence>
<dbReference type="OrthoDB" id="1650379at2"/>
<accession>A0A511AV90</accession>
<dbReference type="Gene3D" id="3.50.4.20">
    <property type="match status" value="1"/>
</dbReference>
<feature type="compositionally biased region" description="Basic and acidic residues" evidence="2">
    <location>
        <begin position="190"/>
        <end position="213"/>
    </location>
</feature>
<evidence type="ECO:0000313" key="3">
    <source>
        <dbReference type="EMBL" id="GEK92119.1"/>
    </source>
</evidence>
<feature type="region of interest" description="Disordered" evidence="2">
    <location>
        <begin position="132"/>
        <end position="222"/>
    </location>
</feature>
<dbReference type="PIRSF" id="PIRSF012565">
    <property type="entry name" value="DUF1027"/>
    <property type="match status" value="1"/>
</dbReference>
<dbReference type="Proteomes" id="UP000321662">
    <property type="component" value="Unassembled WGS sequence"/>
</dbReference>
<dbReference type="InterPro" id="IPR038141">
    <property type="entry name" value="YutD-like_sf"/>
</dbReference>
<keyword evidence="1" id="KW-1015">Disulfide bond</keyword>
<proteinExistence type="predicted"/>
<dbReference type="Pfam" id="PF06265">
    <property type="entry name" value="YutD-like"/>
    <property type="match status" value="1"/>
</dbReference>